<evidence type="ECO:0000313" key="3">
    <source>
        <dbReference type="Proteomes" id="UP000015101"/>
    </source>
</evidence>
<dbReference type="STRING" id="6412.T1EK03"/>
<dbReference type="InterPro" id="IPR049916">
    <property type="entry name" value="WDR72-like"/>
</dbReference>
<dbReference type="EMBL" id="AMQM01006589">
    <property type="status" value="NOT_ANNOTATED_CDS"/>
    <property type="molecule type" value="Genomic_DNA"/>
</dbReference>
<dbReference type="Proteomes" id="UP000015101">
    <property type="component" value="Unassembled WGS sequence"/>
</dbReference>
<dbReference type="OrthoDB" id="338622at2759"/>
<dbReference type="PANTHER" id="PTHR44099">
    <property type="entry name" value="RABCONNECTIN-3B, ISOFORM A"/>
    <property type="match status" value="1"/>
</dbReference>
<dbReference type="eggNOG" id="KOG4155">
    <property type="taxonomic scope" value="Eukaryota"/>
</dbReference>
<dbReference type="EnsemblMetazoa" id="HelroT147426">
    <property type="protein sequence ID" value="HelroP147426"/>
    <property type="gene ID" value="HelroG147426"/>
</dbReference>
<gene>
    <name evidence="2" type="primary">20196903</name>
    <name evidence="1" type="ORF">HELRODRAFT_147426</name>
</gene>
<reference evidence="3" key="1">
    <citation type="submission" date="2012-12" db="EMBL/GenBank/DDBJ databases">
        <authorList>
            <person name="Hellsten U."/>
            <person name="Grimwood J."/>
            <person name="Chapman J.A."/>
            <person name="Shapiro H."/>
            <person name="Aerts A."/>
            <person name="Otillar R.P."/>
            <person name="Terry A.Y."/>
            <person name="Boore J.L."/>
            <person name="Simakov O."/>
            <person name="Marletaz F."/>
            <person name="Cho S.-J."/>
            <person name="Edsinger-Gonzales E."/>
            <person name="Havlak P."/>
            <person name="Kuo D.-H."/>
            <person name="Larsson T."/>
            <person name="Lv J."/>
            <person name="Arendt D."/>
            <person name="Savage R."/>
            <person name="Osoegawa K."/>
            <person name="de Jong P."/>
            <person name="Lindberg D.R."/>
            <person name="Seaver E.C."/>
            <person name="Weisblat D.A."/>
            <person name="Putnam N.H."/>
            <person name="Grigoriev I.V."/>
            <person name="Rokhsar D.S."/>
        </authorList>
    </citation>
    <scope>NUCLEOTIDE SEQUENCE</scope>
</reference>
<dbReference type="AlphaFoldDB" id="T1EK03"/>
<accession>T1EK03</accession>
<dbReference type="CTD" id="20196903"/>
<sequence>GWSLLAALHCVLLPDLVGKLKFKAPQLELLAKRWQDRCLEVCLFCLFIPCCGTVCVCVCVRIREASQALLLAELRRLGPQGRKRVVDEWSPYLP</sequence>
<dbReference type="EMBL" id="KB097496">
    <property type="protein sequence ID" value="ESN95958.1"/>
    <property type="molecule type" value="Genomic_DNA"/>
</dbReference>
<dbReference type="RefSeq" id="XP_009025991.1">
    <property type="nucleotide sequence ID" value="XM_009027743.1"/>
</dbReference>
<evidence type="ECO:0000313" key="2">
    <source>
        <dbReference type="EnsemblMetazoa" id="HelroP147426"/>
    </source>
</evidence>
<organism evidence="2 3">
    <name type="scientific">Helobdella robusta</name>
    <name type="common">Californian leech</name>
    <dbReference type="NCBI Taxonomy" id="6412"/>
    <lineage>
        <taxon>Eukaryota</taxon>
        <taxon>Metazoa</taxon>
        <taxon>Spiralia</taxon>
        <taxon>Lophotrochozoa</taxon>
        <taxon>Annelida</taxon>
        <taxon>Clitellata</taxon>
        <taxon>Hirudinea</taxon>
        <taxon>Rhynchobdellida</taxon>
        <taxon>Glossiphoniidae</taxon>
        <taxon>Helobdella</taxon>
    </lineage>
</organism>
<keyword evidence="3" id="KW-1185">Reference proteome</keyword>
<evidence type="ECO:0000313" key="1">
    <source>
        <dbReference type="EMBL" id="ESN95958.1"/>
    </source>
</evidence>
<name>T1EK03_HELRO</name>
<dbReference type="PANTHER" id="PTHR44099:SF4">
    <property type="entry name" value="RABCONNECTIN-3B, ISOFORM A"/>
    <property type="match status" value="1"/>
</dbReference>
<dbReference type="HOGENOM" id="CLU_2392192_0_0_1"/>
<dbReference type="KEGG" id="hro:HELRODRAFT_147426"/>
<reference evidence="2" key="3">
    <citation type="submission" date="2015-06" db="UniProtKB">
        <authorList>
            <consortium name="EnsemblMetazoa"/>
        </authorList>
    </citation>
    <scope>IDENTIFICATION</scope>
</reference>
<dbReference type="GeneID" id="20196903"/>
<proteinExistence type="predicted"/>
<reference evidence="1 3" key="2">
    <citation type="journal article" date="2013" name="Nature">
        <title>Insights into bilaterian evolution from three spiralian genomes.</title>
        <authorList>
            <person name="Simakov O."/>
            <person name="Marletaz F."/>
            <person name="Cho S.J."/>
            <person name="Edsinger-Gonzales E."/>
            <person name="Havlak P."/>
            <person name="Hellsten U."/>
            <person name="Kuo D.H."/>
            <person name="Larsson T."/>
            <person name="Lv J."/>
            <person name="Arendt D."/>
            <person name="Savage R."/>
            <person name="Osoegawa K."/>
            <person name="de Jong P."/>
            <person name="Grimwood J."/>
            <person name="Chapman J.A."/>
            <person name="Shapiro H."/>
            <person name="Aerts A."/>
            <person name="Otillar R.P."/>
            <person name="Terry A.Y."/>
            <person name="Boore J.L."/>
            <person name="Grigoriev I.V."/>
            <person name="Lindberg D.R."/>
            <person name="Seaver E.C."/>
            <person name="Weisblat D.A."/>
            <person name="Putnam N.H."/>
            <person name="Rokhsar D.S."/>
        </authorList>
    </citation>
    <scope>NUCLEOTIDE SEQUENCE</scope>
</reference>
<protein>
    <submittedName>
        <fullName evidence="1 2">Uncharacterized protein</fullName>
    </submittedName>
</protein>
<dbReference type="InParanoid" id="T1EK03"/>